<evidence type="ECO:0000313" key="2">
    <source>
        <dbReference type="Proteomes" id="UP000259996"/>
    </source>
</evidence>
<dbReference type="KEGG" id="vg:65115157"/>
<protein>
    <submittedName>
        <fullName evidence="1">Uncharacterized protein</fullName>
    </submittedName>
</protein>
<dbReference type="EMBL" id="MH590592">
    <property type="protein sequence ID" value="AXH69107.1"/>
    <property type="molecule type" value="Genomic_DNA"/>
</dbReference>
<name>A0A345MEX6_9CAUD</name>
<accession>A0A345MEX6</accession>
<keyword evidence="2" id="KW-1185">Reference proteome</keyword>
<proteinExistence type="predicted"/>
<dbReference type="GeneID" id="65115157"/>
<reference evidence="1 2" key="1">
    <citation type="submission" date="2018-07" db="EMBL/GenBank/DDBJ databases">
        <authorList>
            <person name="Miller T.W."/>
            <person name="Bachhofer D.L."/>
            <person name="Cooper A."/>
            <person name="Doty J.C."/>
            <person name="Katuri J."/>
            <person name="Musgrave J.W."/>
            <person name="Palumbo A.J."/>
            <person name="Spann H.O."/>
            <person name="Edwards J.C."/>
            <person name="Meik J.M."/>
            <person name="Edwards D.C."/>
            <person name="Warner M.H."/>
            <person name="Garlena R.A."/>
            <person name="Russell D.A."/>
            <person name="Pope W.H."/>
            <person name="Jacobs-Sera D."/>
            <person name="Hatfull G.F."/>
        </authorList>
    </citation>
    <scope>NUCLEOTIDE SEQUENCE [LARGE SCALE GENOMIC DNA]</scope>
</reference>
<gene>
    <name evidence="1" type="primary">2</name>
    <name evidence="1" type="ORF">SEA_RYADEL_2</name>
</gene>
<dbReference type="Proteomes" id="UP000259996">
    <property type="component" value="Segment"/>
</dbReference>
<dbReference type="RefSeq" id="YP_010097492.1">
    <property type="nucleotide sequence ID" value="NC_055759.1"/>
</dbReference>
<sequence>MNRAEAIMHIWQLSGQVEQEFCCSVRERDELERETTEALRALGVTDAEMENQ</sequence>
<evidence type="ECO:0000313" key="1">
    <source>
        <dbReference type="EMBL" id="AXH69107.1"/>
    </source>
</evidence>
<organism evidence="1 2">
    <name type="scientific">Mycobacterium phage Ryadel</name>
    <dbReference type="NCBI Taxonomy" id="2283292"/>
    <lineage>
        <taxon>Viruses</taxon>
        <taxon>Duplodnaviria</taxon>
        <taxon>Heunggongvirae</taxon>
        <taxon>Uroviricota</taxon>
        <taxon>Caudoviricetes</taxon>
        <taxon>Corndogvirus</taxon>
        <taxon>Corndogvirus ryadel</taxon>
    </lineage>
</organism>